<dbReference type="PANTHER" id="PTHR43591">
    <property type="entry name" value="METHYLTRANSFERASE"/>
    <property type="match status" value="1"/>
</dbReference>
<dbReference type="EMBL" id="BARV01041024">
    <property type="protein sequence ID" value="GAI47437.1"/>
    <property type="molecule type" value="Genomic_DNA"/>
</dbReference>
<dbReference type="SUPFAM" id="SSF53335">
    <property type="entry name" value="S-adenosyl-L-methionine-dependent methyltransferases"/>
    <property type="match status" value="1"/>
</dbReference>
<reference evidence="2" key="1">
    <citation type="journal article" date="2014" name="Front. Microbiol.">
        <title>High frequency of phylogenetically diverse reductive dehalogenase-homologous genes in deep subseafloor sedimentary metagenomes.</title>
        <authorList>
            <person name="Kawai M."/>
            <person name="Futagami T."/>
            <person name="Toyoda A."/>
            <person name="Takaki Y."/>
            <person name="Nishi S."/>
            <person name="Hori S."/>
            <person name="Arai W."/>
            <person name="Tsubouchi T."/>
            <person name="Morono Y."/>
            <person name="Uchiyama I."/>
            <person name="Ito T."/>
            <person name="Fujiyama A."/>
            <person name="Inagaki F."/>
            <person name="Takami H."/>
        </authorList>
    </citation>
    <scope>NUCLEOTIDE SEQUENCE</scope>
    <source>
        <strain evidence="2">Expedition CK06-06</strain>
    </source>
</reference>
<dbReference type="Gene3D" id="3.40.50.150">
    <property type="entry name" value="Vaccinia Virus protein VP39"/>
    <property type="match status" value="1"/>
</dbReference>
<protein>
    <recommendedName>
        <fullName evidence="1">Methyltransferase type 11 domain-containing protein</fullName>
    </recommendedName>
</protein>
<name>X1NTQ4_9ZZZZ</name>
<feature type="non-terminal residue" evidence="2">
    <location>
        <position position="155"/>
    </location>
</feature>
<dbReference type="CDD" id="cd02440">
    <property type="entry name" value="AdoMet_MTases"/>
    <property type="match status" value="1"/>
</dbReference>
<dbReference type="AlphaFoldDB" id="X1NTQ4"/>
<dbReference type="GO" id="GO:0008757">
    <property type="term" value="F:S-adenosylmethionine-dependent methyltransferase activity"/>
    <property type="evidence" value="ECO:0007669"/>
    <property type="project" value="InterPro"/>
</dbReference>
<comment type="caution">
    <text evidence="2">The sequence shown here is derived from an EMBL/GenBank/DDBJ whole genome shotgun (WGS) entry which is preliminary data.</text>
</comment>
<organism evidence="2">
    <name type="scientific">marine sediment metagenome</name>
    <dbReference type="NCBI Taxonomy" id="412755"/>
    <lineage>
        <taxon>unclassified sequences</taxon>
        <taxon>metagenomes</taxon>
        <taxon>ecological metagenomes</taxon>
    </lineage>
</organism>
<feature type="non-terminal residue" evidence="2">
    <location>
        <position position="1"/>
    </location>
</feature>
<dbReference type="InterPro" id="IPR029063">
    <property type="entry name" value="SAM-dependent_MTases_sf"/>
</dbReference>
<evidence type="ECO:0000259" key="1">
    <source>
        <dbReference type="Pfam" id="PF08241"/>
    </source>
</evidence>
<dbReference type="Pfam" id="PF08241">
    <property type="entry name" value="Methyltransf_11"/>
    <property type="match status" value="1"/>
</dbReference>
<dbReference type="PANTHER" id="PTHR43591:SF24">
    <property type="entry name" value="2-METHOXY-6-POLYPRENYL-1,4-BENZOQUINOL METHYLASE, MITOCHONDRIAL"/>
    <property type="match status" value="1"/>
</dbReference>
<accession>X1NTQ4</accession>
<feature type="domain" description="Methyltransferase type 11" evidence="1">
    <location>
        <begin position="20"/>
        <end position="123"/>
    </location>
</feature>
<gene>
    <name evidence="2" type="ORF">S06H3_62288</name>
</gene>
<sequence length="155" mass="17288">TLVLTVNFNLFEIRDGDRFLDVGCGEGRHSYEAYRLNNGSGVTCAMDLDDLCLRKTKYVLDHMDQQSGSNGNRNVLCGDALNLPFKDASFDKILCAEVMEHVDDPDQGIEEMVRVLKPGGLLAVTVPTYVPEKTCWILDSDYYNHPGGHVRIFTA</sequence>
<proteinExistence type="predicted"/>
<evidence type="ECO:0000313" key="2">
    <source>
        <dbReference type="EMBL" id="GAI47437.1"/>
    </source>
</evidence>
<dbReference type="InterPro" id="IPR013216">
    <property type="entry name" value="Methyltransf_11"/>
</dbReference>